<keyword evidence="4" id="KW-0732">Signal</keyword>
<accession>A0A2W4WBI4</accession>
<sequence>MKRRIFLTLAAAFGFCLVLGIALQPRFPVVNGAETTLLVSAAASLEEALEVVQADFEAEYPNIAIDYNFGSSGALQQQIEQGAPVDVFISAGVRQMDALEEKDLLLPNTRGDLLGNRLVLITPDDSTLGLTDFSDLTQSQVERISVGEFRSVPAGQYAEQVLSNLGILAEIQPKLIFANSVRGVLAAVESGNVEAGLVYATDAAISAQVTVVATAAEDLHDPIVYPVAIVGDAASPEAARVFVDYLSSDAAGAVFEDFGFTVLD</sequence>
<dbReference type="CDD" id="cd13537">
    <property type="entry name" value="PBP2_YvgL_like"/>
    <property type="match status" value="1"/>
</dbReference>
<keyword evidence="3 5" id="KW-0479">Metal-binding</keyword>
<dbReference type="Proteomes" id="UP000249081">
    <property type="component" value="Unassembled WGS sequence"/>
</dbReference>
<evidence type="ECO:0000313" key="7">
    <source>
        <dbReference type="Proteomes" id="UP000249081"/>
    </source>
</evidence>
<reference evidence="7" key="1">
    <citation type="submission" date="2018-04" db="EMBL/GenBank/DDBJ databases">
        <authorList>
            <person name="Cornet L."/>
        </authorList>
    </citation>
    <scope>NUCLEOTIDE SEQUENCE [LARGE SCALE GENOMIC DNA]</scope>
</reference>
<dbReference type="FunFam" id="3.40.190.10:FF:000035">
    <property type="entry name" value="Molybdate ABC transporter substrate-binding protein"/>
    <property type="match status" value="1"/>
</dbReference>
<name>A0A2W4WBI4_9CYAN</name>
<dbReference type="Pfam" id="PF13531">
    <property type="entry name" value="SBP_bac_11"/>
    <property type="match status" value="1"/>
</dbReference>
<dbReference type="Gene3D" id="3.40.190.10">
    <property type="entry name" value="Periplasmic binding protein-like II"/>
    <property type="match status" value="2"/>
</dbReference>
<dbReference type="InterPro" id="IPR050682">
    <property type="entry name" value="ModA/WtpA"/>
</dbReference>
<proteinExistence type="inferred from homology"/>
<evidence type="ECO:0000256" key="2">
    <source>
        <dbReference type="ARBA" id="ARBA00022505"/>
    </source>
</evidence>
<dbReference type="GO" id="GO:0030973">
    <property type="term" value="F:molybdate ion binding"/>
    <property type="evidence" value="ECO:0007669"/>
    <property type="project" value="UniProtKB-ARBA"/>
</dbReference>
<feature type="binding site" evidence="5">
    <location>
        <position position="199"/>
    </location>
    <ligand>
        <name>molybdate</name>
        <dbReference type="ChEBI" id="CHEBI:36264"/>
    </ligand>
</feature>
<dbReference type="GO" id="GO:0015689">
    <property type="term" value="P:molybdate ion transport"/>
    <property type="evidence" value="ECO:0007669"/>
    <property type="project" value="InterPro"/>
</dbReference>
<dbReference type="PANTHER" id="PTHR30632">
    <property type="entry name" value="MOLYBDATE-BINDING PERIPLASMIC PROTEIN"/>
    <property type="match status" value="1"/>
</dbReference>
<evidence type="ECO:0000256" key="1">
    <source>
        <dbReference type="ARBA" id="ARBA00009175"/>
    </source>
</evidence>
<evidence type="ECO:0000313" key="6">
    <source>
        <dbReference type="EMBL" id="PZO41800.1"/>
    </source>
</evidence>
<gene>
    <name evidence="6" type="primary">modA</name>
    <name evidence="6" type="ORF">DCF17_10185</name>
</gene>
<dbReference type="GO" id="GO:0046872">
    <property type="term" value="F:metal ion binding"/>
    <property type="evidence" value="ECO:0007669"/>
    <property type="project" value="UniProtKB-KW"/>
</dbReference>
<dbReference type="EMBL" id="QBMN01000059">
    <property type="protein sequence ID" value="PZO41800.1"/>
    <property type="molecule type" value="Genomic_DNA"/>
</dbReference>
<reference evidence="6 7" key="2">
    <citation type="submission" date="2018-06" db="EMBL/GenBank/DDBJ databases">
        <title>Metagenomic assembly of (sub)arctic Cyanobacteria and their associated microbiome from non-axenic cultures.</title>
        <authorList>
            <person name="Baurain D."/>
        </authorList>
    </citation>
    <scope>NUCLEOTIDE SEQUENCE [LARGE SCALE GENOMIC DNA]</scope>
    <source>
        <strain evidence="6">ULC041bin1</strain>
    </source>
</reference>
<evidence type="ECO:0000256" key="5">
    <source>
        <dbReference type="PIRSR" id="PIRSR004846-1"/>
    </source>
</evidence>
<feature type="binding site" evidence="5">
    <location>
        <position position="44"/>
    </location>
    <ligand>
        <name>molybdate</name>
        <dbReference type="ChEBI" id="CHEBI:36264"/>
    </ligand>
</feature>
<dbReference type="NCBIfam" id="TIGR01256">
    <property type="entry name" value="modA"/>
    <property type="match status" value="1"/>
</dbReference>
<dbReference type="AlphaFoldDB" id="A0A2W4WBI4"/>
<organism evidence="6 7">
    <name type="scientific">Shackletoniella antarctica</name>
    <dbReference type="NCBI Taxonomy" id="268115"/>
    <lineage>
        <taxon>Bacteria</taxon>
        <taxon>Bacillati</taxon>
        <taxon>Cyanobacteriota</taxon>
        <taxon>Cyanophyceae</taxon>
        <taxon>Oculatellales</taxon>
        <taxon>Oculatellaceae</taxon>
        <taxon>Shackletoniella</taxon>
    </lineage>
</organism>
<dbReference type="InterPro" id="IPR005950">
    <property type="entry name" value="ModA"/>
</dbReference>
<evidence type="ECO:0000256" key="4">
    <source>
        <dbReference type="ARBA" id="ARBA00022729"/>
    </source>
</evidence>
<comment type="similarity">
    <text evidence="1">Belongs to the bacterial solute-binding protein ModA family.</text>
</comment>
<feature type="binding site" evidence="5">
    <location>
        <position position="181"/>
    </location>
    <ligand>
        <name>molybdate</name>
        <dbReference type="ChEBI" id="CHEBI:36264"/>
    </ligand>
</feature>
<comment type="caution">
    <text evidence="6">The sequence shown here is derived from an EMBL/GenBank/DDBJ whole genome shotgun (WGS) entry which is preliminary data.</text>
</comment>
<keyword evidence="2 5" id="KW-0500">Molybdenum</keyword>
<dbReference type="GO" id="GO:1901359">
    <property type="term" value="F:tungstate binding"/>
    <property type="evidence" value="ECO:0007669"/>
    <property type="project" value="UniProtKB-ARBA"/>
</dbReference>
<protein>
    <submittedName>
        <fullName evidence="6">Molybdate ABC transporter substrate-binding protein</fullName>
    </submittedName>
</protein>
<feature type="binding site" evidence="5">
    <location>
        <position position="72"/>
    </location>
    <ligand>
        <name>molybdate</name>
        <dbReference type="ChEBI" id="CHEBI:36264"/>
    </ligand>
</feature>
<dbReference type="InterPro" id="IPR041879">
    <property type="entry name" value="YvgL-like_PBP2"/>
</dbReference>
<dbReference type="SUPFAM" id="SSF53850">
    <property type="entry name" value="Periplasmic binding protein-like II"/>
    <property type="match status" value="1"/>
</dbReference>
<feature type="binding site" evidence="5">
    <location>
        <position position="154"/>
    </location>
    <ligand>
        <name>molybdate</name>
        <dbReference type="ChEBI" id="CHEBI:36264"/>
    </ligand>
</feature>
<dbReference type="PIRSF" id="PIRSF004846">
    <property type="entry name" value="ModA"/>
    <property type="match status" value="1"/>
</dbReference>
<dbReference type="PANTHER" id="PTHR30632:SF0">
    <property type="entry name" value="SULFATE-BINDING PROTEIN"/>
    <property type="match status" value="1"/>
</dbReference>
<evidence type="ECO:0000256" key="3">
    <source>
        <dbReference type="ARBA" id="ARBA00022723"/>
    </source>
</evidence>